<feature type="signal peptide" evidence="1">
    <location>
        <begin position="1"/>
        <end position="28"/>
    </location>
</feature>
<keyword evidence="3" id="KW-1185">Reference proteome</keyword>
<feature type="chain" id="PRO_5015352088" description="PEP-CTERM sorting domain-containing protein" evidence="1">
    <location>
        <begin position="29"/>
        <end position="233"/>
    </location>
</feature>
<organism evidence="2 3">
    <name type="scientific">Pseudoduganella armeniaca</name>
    <dbReference type="NCBI Taxonomy" id="2072590"/>
    <lineage>
        <taxon>Bacteria</taxon>
        <taxon>Pseudomonadati</taxon>
        <taxon>Pseudomonadota</taxon>
        <taxon>Betaproteobacteria</taxon>
        <taxon>Burkholderiales</taxon>
        <taxon>Oxalobacteraceae</taxon>
        <taxon>Telluria group</taxon>
        <taxon>Pseudoduganella</taxon>
    </lineage>
</organism>
<dbReference type="AlphaFoldDB" id="A0A2R4CFH6"/>
<gene>
    <name evidence="2" type="ORF">C9I28_23305</name>
</gene>
<dbReference type="RefSeq" id="WP_107143575.1">
    <property type="nucleotide sequence ID" value="NZ_CP028324.1"/>
</dbReference>
<evidence type="ECO:0008006" key="4">
    <source>
        <dbReference type="Google" id="ProtNLM"/>
    </source>
</evidence>
<dbReference type="NCBIfam" id="TIGR02595">
    <property type="entry name" value="PEP_CTERM"/>
    <property type="match status" value="1"/>
</dbReference>
<dbReference type="OrthoDB" id="9856880at2"/>
<dbReference type="EMBL" id="CP028324">
    <property type="protein sequence ID" value="AVR98240.1"/>
    <property type="molecule type" value="Genomic_DNA"/>
</dbReference>
<proteinExistence type="predicted"/>
<dbReference type="Proteomes" id="UP000240505">
    <property type="component" value="Chromosome"/>
</dbReference>
<sequence>MYFKSALPKQLAGALLAIGLTAASSAIAAQATLSSSVTGIGEGGPRGSAFGTLPQGVDYTLNTTFTYDTDQVSPQIGGGKSVSGQMAITLIAGDQTLTYISPERYNHLSLSQSRIERADGFHNALNLYTDFTVTTWGEHFEVWQSISWRDGTLAPTDLLTAPQSLNWGDYKITTSLVARYQGERGGELNIAERQGFVTVSMVPEPSEVGMLTAGLAIGAVFVRRRRTAGTAGA</sequence>
<accession>A0A2R4CFH6</accession>
<dbReference type="InterPro" id="IPR013424">
    <property type="entry name" value="Ice-binding_C"/>
</dbReference>
<name>A0A2R4CFH6_9BURK</name>
<dbReference type="KEGG" id="masz:C9I28_23305"/>
<protein>
    <recommendedName>
        <fullName evidence="4">PEP-CTERM sorting domain-containing protein</fullName>
    </recommendedName>
</protein>
<keyword evidence="1" id="KW-0732">Signal</keyword>
<evidence type="ECO:0000313" key="3">
    <source>
        <dbReference type="Proteomes" id="UP000240505"/>
    </source>
</evidence>
<evidence type="ECO:0000313" key="2">
    <source>
        <dbReference type="EMBL" id="AVR98240.1"/>
    </source>
</evidence>
<reference evidence="2 3" key="1">
    <citation type="submission" date="2018-03" db="EMBL/GenBank/DDBJ databases">
        <title>Massilia armeniaca sp. nov., isolated from desert soil.</title>
        <authorList>
            <person name="Huang H."/>
            <person name="Ren M."/>
        </authorList>
    </citation>
    <scope>NUCLEOTIDE SEQUENCE [LARGE SCALE GENOMIC DNA]</scope>
    <source>
        <strain evidence="2 3">ZMN-3</strain>
    </source>
</reference>
<evidence type="ECO:0000256" key="1">
    <source>
        <dbReference type="SAM" id="SignalP"/>
    </source>
</evidence>